<dbReference type="InterPro" id="IPR010158">
    <property type="entry name" value="Amidase_Cbmase"/>
</dbReference>
<dbReference type="InterPro" id="IPR002933">
    <property type="entry name" value="Peptidase_M20"/>
</dbReference>
<name>A0ABY6UM26_BIOOC</name>
<dbReference type="Proteomes" id="UP000766486">
    <property type="component" value="Unassembled WGS sequence"/>
</dbReference>
<keyword evidence="2" id="KW-0378">Hydrolase</keyword>
<dbReference type="PANTHER" id="PTHR32494">
    <property type="entry name" value="ALLANTOATE DEIMINASE-RELATED"/>
    <property type="match status" value="1"/>
</dbReference>
<feature type="domain" description="Peptidase M20 dimerisation" evidence="3">
    <location>
        <begin position="240"/>
        <end position="338"/>
    </location>
</feature>
<gene>
    <name evidence="4" type="ORF">CLO192961_LOCUS299320</name>
</gene>
<dbReference type="SUPFAM" id="SSF53187">
    <property type="entry name" value="Zn-dependent exopeptidases"/>
    <property type="match status" value="1"/>
</dbReference>
<protein>
    <recommendedName>
        <fullName evidence="3">Peptidase M20 dimerisation domain-containing protein</fullName>
    </recommendedName>
</protein>
<dbReference type="SUPFAM" id="SSF55031">
    <property type="entry name" value="Bacterial exopeptidase dimerisation domain"/>
    <property type="match status" value="1"/>
</dbReference>
<dbReference type="Pfam" id="PF01546">
    <property type="entry name" value="Peptidase_M20"/>
    <property type="match status" value="1"/>
</dbReference>
<evidence type="ECO:0000256" key="1">
    <source>
        <dbReference type="ARBA" id="ARBA00006247"/>
    </source>
</evidence>
<reference evidence="4 5" key="1">
    <citation type="submission" date="2019-06" db="EMBL/GenBank/DDBJ databases">
        <authorList>
            <person name="Broberg M."/>
        </authorList>
    </citation>
    <scope>NUCLEOTIDE SEQUENCE [LARGE SCALE GENOMIC DNA]</scope>
</reference>
<dbReference type="PIRSF" id="PIRSF001235">
    <property type="entry name" value="Amidase_carbamoylase"/>
    <property type="match status" value="1"/>
</dbReference>
<accession>A0ABY6UM26</accession>
<dbReference type="Pfam" id="PF07687">
    <property type="entry name" value="M20_dimer"/>
    <property type="match status" value="1"/>
</dbReference>
<dbReference type="NCBIfam" id="TIGR01879">
    <property type="entry name" value="hydantase"/>
    <property type="match status" value="1"/>
</dbReference>
<dbReference type="InterPro" id="IPR036264">
    <property type="entry name" value="Bact_exopeptidase_dim_dom"/>
</dbReference>
<proteinExistence type="inferred from homology"/>
<evidence type="ECO:0000313" key="4">
    <source>
        <dbReference type="EMBL" id="VUC31076.1"/>
    </source>
</evidence>
<dbReference type="EMBL" id="CABFNS010000829">
    <property type="protein sequence ID" value="VUC31076.1"/>
    <property type="molecule type" value="Genomic_DNA"/>
</dbReference>
<comment type="similarity">
    <text evidence="1">Belongs to the peptidase M20A family.</text>
</comment>
<dbReference type="InterPro" id="IPR011650">
    <property type="entry name" value="Peptidase_M20_dimer"/>
</dbReference>
<evidence type="ECO:0000313" key="5">
    <source>
        <dbReference type="Proteomes" id="UP000766486"/>
    </source>
</evidence>
<dbReference type="Gene3D" id="3.30.70.360">
    <property type="match status" value="1"/>
</dbReference>
<evidence type="ECO:0000259" key="3">
    <source>
        <dbReference type="Pfam" id="PF07687"/>
    </source>
</evidence>
<sequence>MSHQTASCPRPGAHPLRVNGARLMKTLHSTCEFGKAHPWGVHETETGMARLALNDDDKRVRHWLIEQAEALGCKVTVDQMGNMFVVRPGKDNTIPPVMMGSHLDTQPTGGRYDGILGVIAGLEALRTLHDHDYQTEGPVGLVNWTNEEGARFPMVTVSSAVWAGEISLETAWNCKEVTPAAGQEPQTLKQELQRIGFLGEVPASYTAQPMAAHFEIHIEQGPILEDGGLKVGVVTGAQAYNWYEIEVKGRDSHAGTTPLSARRDALLAAAKMIVESNKAAKEFSGLVTTGIIRAEPGSVNTMAHTVRFTLDARHPSDEQLAKMVSRCREVFENVAKEDSERGVEVKWTTLTENVAVQFDKGCIAAIEESADEVCAQFEEAASGQKLWTHLTSGAGHDSCNASKRCPSAMIFAVTREGMSHTPDEYCSPEDCITSADVLLGAVVRYDKARGKPHL</sequence>
<comment type="caution">
    <text evidence="4">The sequence shown here is derived from an EMBL/GenBank/DDBJ whole genome shotgun (WGS) entry which is preliminary data.</text>
</comment>
<evidence type="ECO:0000256" key="2">
    <source>
        <dbReference type="ARBA" id="ARBA00022801"/>
    </source>
</evidence>
<organism evidence="4 5">
    <name type="scientific">Bionectria ochroleuca</name>
    <name type="common">Gliocladium roseum</name>
    <dbReference type="NCBI Taxonomy" id="29856"/>
    <lineage>
        <taxon>Eukaryota</taxon>
        <taxon>Fungi</taxon>
        <taxon>Dikarya</taxon>
        <taxon>Ascomycota</taxon>
        <taxon>Pezizomycotina</taxon>
        <taxon>Sordariomycetes</taxon>
        <taxon>Hypocreomycetidae</taxon>
        <taxon>Hypocreales</taxon>
        <taxon>Bionectriaceae</taxon>
        <taxon>Clonostachys</taxon>
    </lineage>
</organism>
<dbReference type="PANTHER" id="PTHR32494:SF5">
    <property type="entry name" value="ALLANTOATE AMIDOHYDROLASE"/>
    <property type="match status" value="1"/>
</dbReference>
<keyword evidence="5" id="KW-1185">Reference proteome</keyword>
<dbReference type="Gene3D" id="3.40.630.10">
    <property type="entry name" value="Zn peptidases"/>
    <property type="match status" value="1"/>
</dbReference>
<dbReference type="CDD" id="cd03884">
    <property type="entry name" value="M20_bAS"/>
    <property type="match status" value="1"/>
</dbReference>